<feature type="compositionally biased region" description="Polar residues" evidence="1">
    <location>
        <begin position="52"/>
        <end position="64"/>
    </location>
</feature>
<keyword evidence="2" id="KW-1133">Transmembrane helix</keyword>
<feature type="region of interest" description="Disordered" evidence="1">
    <location>
        <begin position="52"/>
        <end position="159"/>
    </location>
</feature>
<dbReference type="Pfam" id="PF07423">
    <property type="entry name" value="DUF1510"/>
    <property type="match status" value="1"/>
</dbReference>
<evidence type="ECO:0000313" key="5">
    <source>
        <dbReference type="Proteomes" id="UP001595279"/>
    </source>
</evidence>
<dbReference type="Proteomes" id="UP001595279">
    <property type="component" value="Unassembled WGS sequence"/>
</dbReference>
<evidence type="ECO:0000313" key="4">
    <source>
        <dbReference type="EMBL" id="MFC3039139.1"/>
    </source>
</evidence>
<sequence length="230" mass="25465">MSSTETESGTRVNKFEKRRKNTKAISILLILGGILLLVLLSIWIFGGNGDQAAQDTNEQQSSDSGFIINDDEADKETADDGEGSSESQQEDEDQQSQDNASENESAEDNEDEKESDELEKEPADASDGNVKEAYTADWEPIGTEQEGEHTTVYEEGSQDRKEIAQAAAMATGLNAQEMKTVWVGNNNHPQKVRTTVATSDYSEIYRVFLTWVDGEGWKPTKVEELYEPAK</sequence>
<accession>A0ABV7CRU9</accession>
<keyword evidence="2" id="KW-0812">Transmembrane</keyword>
<keyword evidence="5" id="KW-1185">Reference proteome</keyword>
<evidence type="ECO:0000256" key="2">
    <source>
        <dbReference type="SAM" id="Phobius"/>
    </source>
</evidence>
<dbReference type="RefSeq" id="WP_390267949.1">
    <property type="nucleotide sequence ID" value="NZ_JBHRSA010000004.1"/>
</dbReference>
<feature type="domain" description="DUF1510" evidence="3">
    <location>
        <begin position="134"/>
        <end position="225"/>
    </location>
</feature>
<feature type="compositionally biased region" description="Acidic residues" evidence="1">
    <location>
        <begin position="104"/>
        <end position="119"/>
    </location>
</feature>
<protein>
    <submittedName>
        <fullName evidence="4">YrrS family protein</fullName>
    </submittedName>
</protein>
<dbReference type="EMBL" id="JBHRSA010000004">
    <property type="protein sequence ID" value="MFC3039139.1"/>
    <property type="molecule type" value="Genomic_DNA"/>
</dbReference>
<gene>
    <name evidence="4" type="ORF">ACFOGI_02595</name>
</gene>
<organism evidence="4 5">
    <name type="scientific">Virgibacillus xinjiangensis</name>
    <dbReference type="NCBI Taxonomy" id="393090"/>
    <lineage>
        <taxon>Bacteria</taxon>
        <taxon>Bacillati</taxon>
        <taxon>Bacillota</taxon>
        <taxon>Bacilli</taxon>
        <taxon>Bacillales</taxon>
        <taxon>Bacillaceae</taxon>
        <taxon>Virgibacillus</taxon>
    </lineage>
</organism>
<keyword evidence="2" id="KW-0472">Membrane</keyword>
<feature type="compositionally biased region" description="Acidic residues" evidence="1">
    <location>
        <begin position="69"/>
        <end position="95"/>
    </location>
</feature>
<dbReference type="InterPro" id="IPR009988">
    <property type="entry name" value="DUF1510"/>
</dbReference>
<feature type="transmembrane region" description="Helical" evidence="2">
    <location>
        <begin position="24"/>
        <end position="46"/>
    </location>
</feature>
<evidence type="ECO:0000259" key="3">
    <source>
        <dbReference type="Pfam" id="PF07423"/>
    </source>
</evidence>
<feature type="compositionally biased region" description="Basic and acidic residues" evidence="1">
    <location>
        <begin position="146"/>
        <end position="159"/>
    </location>
</feature>
<proteinExistence type="predicted"/>
<reference evidence="5" key="1">
    <citation type="journal article" date="2019" name="Int. J. Syst. Evol. Microbiol.">
        <title>The Global Catalogue of Microorganisms (GCM) 10K type strain sequencing project: providing services to taxonomists for standard genome sequencing and annotation.</title>
        <authorList>
            <consortium name="The Broad Institute Genomics Platform"/>
            <consortium name="The Broad Institute Genome Sequencing Center for Infectious Disease"/>
            <person name="Wu L."/>
            <person name="Ma J."/>
        </authorList>
    </citation>
    <scope>NUCLEOTIDE SEQUENCE [LARGE SCALE GENOMIC DNA]</scope>
    <source>
        <strain evidence="5">KCTC 13128</strain>
    </source>
</reference>
<comment type="caution">
    <text evidence="4">The sequence shown here is derived from an EMBL/GenBank/DDBJ whole genome shotgun (WGS) entry which is preliminary data.</text>
</comment>
<evidence type="ECO:0000256" key="1">
    <source>
        <dbReference type="SAM" id="MobiDB-lite"/>
    </source>
</evidence>
<name>A0ABV7CRU9_9BACI</name>